<feature type="non-terminal residue" evidence="1">
    <location>
        <position position="1"/>
    </location>
</feature>
<dbReference type="EMBL" id="CM017705">
    <property type="protein sequence ID" value="TYG67487.1"/>
    <property type="molecule type" value="Genomic_DNA"/>
</dbReference>
<proteinExistence type="predicted"/>
<dbReference type="AlphaFoldDB" id="A0A5D2CD12"/>
<evidence type="ECO:0000313" key="2">
    <source>
        <dbReference type="Proteomes" id="UP000323506"/>
    </source>
</evidence>
<gene>
    <name evidence="1" type="ORF">ES288_D05G080100v1</name>
</gene>
<evidence type="ECO:0000313" key="1">
    <source>
        <dbReference type="EMBL" id="TYG67487.1"/>
    </source>
</evidence>
<sequence>FFFRLKKHFFPKPPFPVPPPDPFRSTPPPCLPLSDAGRKISLNHQCRRFCSRQHFMPSHAFLFFTAVRTHPAGHRCRVCHFPMTNEAQCLVSAVGFDWCILVVPLLRRGTGLLLSTFPPSFDNGIVISITVLMASGFPNKQQILASKHYVGVLIEGEEIVSGQDVRGQNSCTITNVHAFSN</sequence>
<accession>A0A5D2CD12</accession>
<organism evidence="1 2">
    <name type="scientific">Gossypium darwinii</name>
    <name type="common">Darwin's cotton</name>
    <name type="synonym">Gossypium barbadense var. darwinii</name>
    <dbReference type="NCBI Taxonomy" id="34276"/>
    <lineage>
        <taxon>Eukaryota</taxon>
        <taxon>Viridiplantae</taxon>
        <taxon>Streptophyta</taxon>
        <taxon>Embryophyta</taxon>
        <taxon>Tracheophyta</taxon>
        <taxon>Spermatophyta</taxon>
        <taxon>Magnoliopsida</taxon>
        <taxon>eudicotyledons</taxon>
        <taxon>Gunneridae</taxon>
        <taxon>Pentapetalae</taxon>
        <taxon>rosids</taxon>
        <taxon>malvids</taxon>
        <taxon>Malvales</taxon>
        <taxon>Malvaceae</taxon>
        <taxon>Malvoideae</taxon>
        <taxon>Gossypium</taxon>
    </lineage>
</organism>
<reference evidence="1 2" key="1">
    <citation type="submission" date="2019-06" db="EMBL/GenBank/DDBJ databases">
        <title>WGS assembly of Gossypium darwinii.</title>
        <authorList>
            <person name="Chen Z.J."/>
            <person name="Sreedasyam A."/>
            <person name="Ando A."/>
            <person name="Song Q."/>
            <person name="De L."/>
            <person name="Hulse-Kemp A."/>
            <person name="Ding M."/>
            <person name="Ye W."/>
            <person name="Kirkbride R."/>
            <person name="Jenkins J."/>
            <person name="Plott C."/>
            <person name="Lovell J."/>
            <person name="Lin Y.-M."/>
            <person name="Vaughn R."/>
            <person name="Liu B."/>
            <person name="Li W."/>
            <person name="Simpson S."/>
            <person name="Scheffler B."/>
            <person name="Saski C."/>
            <person name="Grover C."/>
            <person name="Hu G."/>
            <person name="Conover J."/>
            <person name="Carlson J."/>
            <person name="Shu S."/>
            <person name="Boston L."/>
            <person name="Williams M."/>
            <person name="Peterson D."/>
            <person name="Mcgee K."/>
            <person name="Jones D."/>
            <person name="Wendel J."/>
            <person name="Stelly D."/>
            <person name="Grimwood J."/>
            <person name="Schmutz J."/>
        </authorList>
    </citation>
    <scope>NUCLEOTIDE SEQUENCE [LARGE SCALE GENOMIC DNA]</scope>
    <source>
        <strain evidence="1">1808015.09</strain>
    </source>
</reference>
<name>A0A5D2CD12_GOSDA</name>
<dbReference type="Proteomes" id="UP000323506">
    <property type="component" value="Chromosome D05"/>
</dbReference>
<keyword evidence="2" id="KW-1185">Reference proteome</keyword>
<protein>
    <submittedName>
        <fullName evidence="1">Uncharacterized protein</fullName>
    </submittedName>
</protein>